<dbReference type="OrthoDB" id="432483at2759"/>
<feature type="domain" description="Ion transport" evidence="6">
    <location>
        <begin position="267"/>
        <end position="425"/>
    </location>
</feature>
<evidence type="ECO:0000256" key="2">
    <source>
        <dbReference type="ARBA" id="ARBA00022692"/>
    </source>
</evidence>
<feature type="transmembrane region" description="Helical" evidence="5">
    <location>
        <begin position="366"/>
        <end position="383"/>
    </location>
</feature>
<sequence>MLRKEVSFIRDTERGTMSYPLHAEEEQEVETEATPRIPHDRISRDMQRLLAHRSPIVSCHLDVGTDFEQEVETEATPRIPHDRISRDMQRLLAHRSPIVSCNFNIAQACLREVPDDDGEGEGDAFECCNQFLKQFVVVPELGEHQKANGYVHWVEVWDLYVTMLLFFMAYFLPLVQVIDTSHPPVHRAIRRDNGVADDRDGAAFKKHVAATAGTISAQPECMPAEAVRCHFAAFGEKYPLGQYKYLQETMEWPMIAMARKTLPSAVGVMRSVKIFRMVNLPRLGRFMSRWHAKVGFSYYLIDMLKFIIITTLCAHWFACLWIGIEGTVTNGDLSYHIDSGSSWLSALIEAKGDPCRPSAAKDPNCVYFMALYWATMTLTTVGYGDVTPQNTAEYLVCTVTMLVSGFVWAYIVGSVVSLIHNMDSNAAFKRNMDDLNDMMESRGLEPSLRVRMRKYMHECIVAQQQATQESLLRNTISPGLQREVAQMVQAFDVNVRC</sequence>
<comment type="subcellular location">
    <subcellularLocation>
        <location evidence="1">Membrane</location>
        <topology evidence="1">Multi-pass membrane protein</topology>
    </subcellularLocation>
</comment>
<gene>
    <name evidence="7" type="primary">KCNH2</name>
    <name evidence="7" type="ORF">AK812_SmicGene35135</name>
</gene>
<dbReference type="PANTHER" id="PTHR10217:SF435">
    <property type="entry name" value="POTASSIUM VOLTAGE-GATED CHANNEL PROTEIN EAG"/>
    <property type="match status" value="1"/>
</dbReference>
<dbReference type="EMBL" id="LSRX01001073">
    <property type="protein sequence ID" value="OLP84030.1"/>
    <property type="molecule type" value="Genomic_DNA"/>
</dbReference>
<dbReference type="Gene3D" id="1.10.287.630">
    <property type="entry name" value="Helix hairpin bin"/>
    <property type="match status" value="1"/>
</dbReference>
<evidence type="ECO:0000256" key="4">
    <source>
        <dbReference type="ARBA" id="ARBA00023136"/>
    </source>
</evidence>
<dbReference type="InterPro" id="IPR050818">
    <property type="entry name" value="KCNH_animal-type"/>
</dbReference>
<keyword evidence="4 5" id="KW-0472">Membrane</keyword>
<keyword evidence="2 5" id="KW-0812">Transmembrane</keyword>
<comment type="caution">
    <text evidence="7">The sequence shown here is derived from an EMBL/GenBank/DDBJ whole genome shotgun (WGS) entry which is preliminary data.</text>
</comment>
<proteinExistence type="predicted"/>
<dbReference type="Pfam" id="PF00520">
    <property type="entry name" value="Ion_trans"/>
    <property type="match status" value="1"/>
</dbReference>
<evidence type="ECO:0000259" key="6">
    <source>
        <dbReference type="Pfam" id="PF00520"/>
    </source>
</evidence>
<dbReference type="AlphaFoldDB" id="A0A1Q9CM89"/>
<evidence type="ECO:0000256" key="5">
    <source>
        <dbReference type="SAM" id="Phobius"/>
    </source>
</evidence>
<protein>
    <submittedName>
        <fullName evidence="7">Potassium voltage-gated channel subfamily H member 2</fullName>
    </submittedName>
</protein>
<accession>A0A1Q9CM89</accession>
<feature type="transmembrane region" description="Helical" evidence="5">
    <location>
        <begin position="159"/>
        <end position="178"/>
    </location>
</feature>
<dbReference type="GO" id="GO:0042391">
    <property type="term" value="P:regulation of membrane potential"/>
    <property type="evidence" value="ECO:0007669"/>
    <property type="project" value="TreeGrafter"/>
</dbReference>
<evidence type="ECO:0000313" key="7">
    <source>
        <dbReference type="EMBL" id="OLP84030.1"/>
    </source>
</evidence>
<dbReference type="PRINTS" id="PR01463">
    <property type="entry name" value="EAGCHANLFMLY"/>
</dbReference>
<dbReference type="GO" id="GO:0005249">
    <property type="term" value="F:voltage-gated potassium channel activity"/>
    <property type="evidence" value="ECO:0007669"/>
    <property type="project" value="InterPro"/>
</dbReference>
<dbReference type="PANTHER" id="PTHR10217">
    <property type="entry name" value="VOLTAGE AND LIGAND GATED POTASSIUM CHANNEL"/>
    <property type="match status" value="1"/>
</dbReference>
<evidence type="ECO:0000256" key="3">
    <source>
        <dbReference type="ARBA" id="ARBA00022989"/>
    </source>
</evidence>
<name>A0A1Q9CM89_SYMMI</name>
<feature type="transmembrane region" description="Helical" evidence="5">
    <location>
        <begin position="296"/>
        <end position="324"/>
    </location>
</feature>
<dbReference type="GO" id="GO:0005886">
    <property type="term" value="C:plasma membrane"/>
    <property type="evidence" value="ECO:0007669"/>
    <property type="project" value="TreeGrafter"/>
</dbReference>
<keyword evidence="3 5" id="KW-1133">Transmembrane helix</keyword>
<evidence type="ECO:0000256" key="1">
    <source>
        <dbReference type="ARBA" id="ARBA00004141"/>
    </source>
</evidence>
<dbReference type="InterPro" id="IPR003938">
    <property type="entry name" value="K_chnl_volt-dep_EAG/ELK/ERG"/>
</dbReference>
<dbReference type="Gene3D" id="1.10.287.70">
    <property type="match status" value="1"/>
</dbReference>
<keyword evidence="8" id="KW-1185">Reference proteome</keyword>
<feature type="transmembrane region" description="Helical" evidence="5">
    <location>
        <begin position="395"/>
        <end position="419"/>
    </location>
</feature>
<dbReference type="InterPro" id="IPR005821">
    <property type="entry name" value="Ion_trans_dom"/>
</dbReference>
<dbReference type="Proteomes" id="UP000186817">
    <property type="component" value="Unassembled WGS sequence"/>
</dbReference>
<organism evidence="7 8">
    <name type="scientific">Symbiodinium microadriaticum</name>
    <name type="common">Dinoflagellate</name>
    <name type="synonym">Zooxanthella microadriatica</name>
    <dbReference type="NCBI Taxonomy" id="2951"/>
    <lineage>
        <taxon>Eukaryota</taxon>
        <taxon>Sar</taxon>
        <taxon>Alveolata</taxon>
        <taxon>Dinophyceae</taxon>
        <taxon>Suessiales</taxon>
        <taxon>Symbiodiniaceae</taxon>
        <taxon>Symbiodinium</taxon>
    </lineage>
</organism>
<evidence type="ECO:0000313" key="8">
    <source>
        <dbReference type="Proteomes" id="UP000186817"/>
    </source>
</evidence>
<dbReference type="SUPFAM" id="SSF81324">
    <property type="entry name" value="Voltage-gated potassium channels"/>
    <property type="match status" value="1"/>
</dbReference>
<reference evidence="7 8" key="1">
    <citation type="submission" date="2016-02" db="EMBL/GenBank/DDBJ databases">
        <title>Genome analysis of coral dinoflagellate symbionts highlights evolutionary adaptations to a symbiotic lifestyle.</title>
        <authorList>
            <person name="Aranda M."/>
            <person name="Li Y."/>
            <person name="Liew Y.J."/>
            <person name="Baumgarten S."/>
            <person name="Simakov O."/>
            <person name="Wilson M."/>
            <person name="Piel J."/>
            <person name="Ashoor H."/>
            <person name="Bougouffa S."/>
            <person name="Bajic V.B."/>
            <person name="Ryu T."/>
            <person name="Ravasi T."/>
            <person name="Bayer T."/>
            <person name="Micklem G."/>
            <person name="Kim H."/>
            <person name="Bhak J."/>
            <person name="Lajeunesse T.C."/>
            <person name="Voolstra C.R."/>
        </authorList>
    </citation>
    <scope>NUCLEOTIDE SEQUENCE [LARGE SCALE GENOMIC DNA]</scope>
    <source>
        <strain evidence="7 8">CCMP2467</strain>
    </source>
</reference>